<dbReference type="RefSeq" id="WP_140736762.1">
    <property type="nucleotide sequence ID" value="NZ_RCZM01000001.1"/>
</dbReference>
<dbReference type="Gene3D" id="2.70.98.60">
    <property type="entry name" value="alpha-galactosidase from lactobacil brevis"/>
    <property type="match status" value="1"/>
</dbReference>
<comment type="caution">
    <text evidence="6">The sequence shown here is derived from an EMBL/GenBank/DDBJ whole genome shotgun (WGS) entry which is preliminary data.</text>
</comment>
<dbReference type="InterPro" id="IPR050985">
    <property type="entry name" value="Alpha-glycosidase_related"/>
</dbReference>
<proteinExistence type="predicted"/>
<dbReference type="InterPro" id="IPR017853">
    <property type="entry name" value="GH"/>
</dbReference>
<dbReference type="Pfam" id="PF02065">
    <property type="entry name" value="Melibiase"/>
    <property type="match status" value="1"/>
</dbReference>
<dbReference type="Gene3D" id="3.20.20.70">
    <property type="entry name" value="Aldolase class I"/>
    <property type="match status" value="1"/>
</dbReference>
<dbReference type="FunFam" id="3.20.20.70:FF:000118">
    <property type="entry name" value="Alpha-galactosidase"/>
    <property type="match status" value="1"/>
</dbReference>
<dbReference type="InterPro" id="IPR031704">
    <property type="entry name" value="Glyco_hydro_36_N"/>
</dbReference>
<evidence type="ECO:0000256" key="1">
    <source>
        <dbReference type="ARBA" id="ARBA00001255"/>
    </source>
</evidence>
<dbReference type="AlphaFoldDB" id="A0A502D2X6"/>
<evidence type="ECO:0000256" key="3">
    <source>
        <dbReference type="ARBA" id="ARBA00022801"/>
    </source>
</evidence>
<dbReference type="Pfam" id="PF16875">
    <property type="entry name" value="Glyco_hydro_36N"/>
    <property type="match status" value="1"/>
</dbReference>
<keyword evidence="3" id="KW-0378">Hydrolase</keyword>
<dbReference type="Proteomes" id="UP000317722">
    <property type="component" value="Unassembled WGS sequence"/>
</dbReference>
<gene>
    <name evidence="6" type="ORF">EAH86_00970</name>
</gene>
<keyword evidence="7" id="KW-1185">Reference proteome</keyword>
<sequence length="721" mass="77347">MTSQTAVPLVVLRSAGTCLAFDTSGEGLPRVLHWGADLPDAALAGLPGLVPGPVPPNALDEPWPLTVLPTSGDGWLGTPGYAAHRAGGAAAPRWDVTAELDGERSLRTTARDGATELVLGHALDEHGVLRVTLSVTNRADPEAAEVLDLGALRALMPLPSRATEVLDLTGRWCRERSPQRSALQDGTHLRASRRGRTGHDATLLLTVGTAGFGFRTGEVWSVHVAWSGNHEHLAERLPEGAGVHSAVLGGGELLEPGELRLGPGETYTAPDVVFVHATDGLDGVSRRLHRSQRSTATHSNDPRPLVLNTWEAVYFDHDLGRLTELADTAAQIGVERFVLDDGWFGSRRDDHSGLGDWVVSTDVWPQGLQPLVEHVKGRGMEFGLWFEPEMVNLDSDLVRAHPDWVLGPKAGHPRPSRQQHVLDLANPEAAAHVEGQISALVSDLGIDFIKWDHNRDLHEAVRTDAGGVDRPAVHAQTAAFYTLLDHLRAAHPDLEIESCSSGGARVDLGVLARTDRIWTSDCNDALERTAIQRWTSLLVPAELMGTHVGPATAHTTHRTLDLSFRLLIALQGHAGLEWDIARCTSEELSALADWSGLYRELRPLLHSGDLVRADLPDDRGLLVTGTVAADGETAAYTVLRTHSGTSVTPGLVALPGLDSTRTYTVRVRREAGLPAVIQHIAPAWWDEALGDGIPVHGALLAGVGLPLPVLGPAQGFLLHLT</sequence>
<dbReference type="CDD" id="cd14791">
    <property type="entry name" value="GH36"/>
    <property type="match status" value="1"/>
</dbReference>
<dbReference type="PRINTS" id="PR00743">
    <property type="entry name" value="GLHYDRLASE36"/>
</dbReference>
<evidence type="ECO:0000259" key="5">
    <source>
        <dbReference type="Pfam" id="PF16875"/>
    </source>
</evidence>
<dbReference type="EC" id="3.2.1.22" evidence="2"/>
<evidence type="ECO:0000313" key="7">
    <source>
        <dbReference type="Proteomes" id="UP000317722"/>
    </source>
</evidence>
<dbReference type="GO" id="GO:0004557">
    <property type="term" value="F:alpha-galactosidase activity"/>
    <property type="evidence" value="ECO:0007669"/>
    <property type="project" value="UniProtKB-EC"/>
</dbReference>
<dbReference type="PANTHER" id="PTHR43053">
    <property type="entry name" value="GLYCOSIDASE FAMILY 31"/>
    <property type="match status" value="1"/>
</dbReference>
<name>A0A502D2X6_9MICO</name>
<evidence type="ECO:0000256" key="2">
    <source>
        <dbReference type="ARBA" id="ARBA00012755"/>
    </source>
</evidence>
<dbReference type="InterPro" id="IPR000111">
    <property type="entry name" value="Glyco_hydro_27/36_CS"/>
</dbReference>
<dbReference type="SUPFAM" id="SSF51445">
    <property type="entry name" value="(Trans)glycosidases"/>
    <property type="match status" value="1"/>
</dbReference>
<feature type="domain" description="Glycosyl hydrolase family 36 N-terminal" evidence="5">
    <location>
        <begin position="27"/>
        <end position="261"/>
    </location>
</feature>
<reference evidence="6 7" key="1">
    <citation type="journal article" date="2019" name="Environ. Microbiol.">
        <title>Species interactions and distinct microbial communities in high Arctic permafrost affected cryosols are associated with the CH4 and CO2 gas fluxes.</title>
        <authorList>
            <person name="Altshuler I."/>
            <person name="Hamel J."/>
            <person name="Turney S."/>
            <person name="Magnuson E."/>
            <person name="Levesque R."/>
            <person name="Greer C."/>
            <person name="Whyte L.G."/>
        </authorList>
    </citation>
    <scope>NUCLEOTIDE SEQUENCE [LARGE SCALE GENOMIC DNA]</scope>
    <source>
        <strain evidence="6 7">S9.3A</strain>
    </source>
</reference>
<dbReference type="InterPro" id="IPR038417">
    <property type="entry name" value="Alpga-gal_N_sf"/>
</dbReference>
<evidence type="ECO:0000313" key="6">
    <source>
        <dbReference type="EMBL" id="TPG19120.1"/>
    </source>
</evidence>
<dbReference type="InterPro" id="IPR013785">
    <property type="entry name" value="Aldolase_TIM"/>
</dbReference>
<keyword evidence="4" id="KW-0326">Glycosidase</keyword>
<accession>A0A502D2X6</accession>
<organism evidence="6 7">
    <name type="scientific">Pedococcus bigeumensis</name>
    <dbReference type="NCBI Taxonomy" id="433644"/>
    <lineage>
        <taxon>Bacteria</taxon>
        <taxon>Bacillati</taxon>
        <taxon>Actinomycetota</taxon>
        <taxon>Actinomycetes</taxon>
        <taxon>Micrococcales</taxon>
        <taxon>Intrasporangiaceae</taxon>
        <taxon>Pedococcus</taxon>
    </lineage>
</organism>
<dbReference type="EMBL" id="RCZM01000001">
    <property type="protein sequence ID" value="TPG19120.1"/>
    <property type="molecule type" value="Genomic_DNA"/>
</dbReference>
<dbReference type="GO" id="GO:0016052">
    <property type="term" value="P:carbohydrate catabolic process"/>
    <property type="evidence" value="ECO:0007669"/>
    <property type="project" value="InterPro"/>
</dbReference>
<dbReference type="OrthoDB" id="9758822at2"/>
<comment type="catalytic activity">
    <reaction evidence="1">
        <text>Hydrolysis of terminal, non-reducing alpha-D-galactose residues in alpha-D-galactosides, including galactose oligosaccharides, galactomannans and galactolipids.</text>
        <dbReference type="EC" id="3.2.1.22"/>
    </reaction>
</comment>
<protein>
    <recommendedName>
        <fullName evidence="2">alpha-galactosidase</fullName>
        <ecNumber evidence="2">3.2.1.22</ecNumber>
    </recommendedName>
</protein>
<dbReference type="InterPro" id="IPR002252">
    <property type="entry name" value="Glyco_hydro_36"/>
</dbReference>
<evidence type="ECO:0000256" key="4">
    <source>
        <dbReference type="ARBA" id="ARBA00023295"/>
    </source>
</evidence>
<dbReference type="PANTHER" id="PTHR43053:SF3">
    <property type="entry name" value="ALPHA-GALACTOSIDASE C-RELATED"/>
    <property type="match status" value="1"/>
</dbReference>
<dbReference type="PROSITE" id="PS00512">
    <property type="entry name" value="ALPHA_GALACTOSIDASE"/>
    <property type="match status" value="1"/>
</dbReference>